<proteinExistence type="predicted"/>
<evidence type="ECO:0008006" key="3">
    <source>
        <dbReference type="Google" id="ProtNLM"/>
    </source>
</evidence>
<gene>
    <name evidence="1" type="ORF">MsAg5_11590</name>
</gene>
<dbReference type="AlphaFoldDB" id="A0AAE4SDZ8"/>
<dbReference type="Proteomes" id="UP001271789">
    <property type="component" value="Unassembled WGS sequence"/>
</dbReference>
<name>A0AAE4SDZ8_9EURY</name>
<sequence length="172" mass="19353">MLYAGGVFMVSESESLKKMYVVSHCLLNPAARVKGIKKPVPFDFYFDYFNREPTGGRNDYLLQLPCPESIYFGIGRGKVTKDQLDFPKYRLFCADLFKPYAAQIEQFERDGFSILILGVPKSPSCSVFTTTVGLPSQTDPDLDGTPAPGQGVFMDEIQKELTRRNVRFVLAE</sequence>
<evidence type="ECO:0000313" key="1">
    <source>
        <dbReference type="EMBL" id="MDV0447279.1"/>
    </source>
</evidence>
<evidence type="ECO:0000313" key="2">
    <source>
        <dbReference type="Proteomes" id="UP001271789"/>
    </source>
</evidence>
<keyword evidence="2" id="KW-1185">Reference proteome</keyword>
<accession>A0AAE4SDZ8</accession>
<dbReference type="EMBL" id="JAWDKD010000018">
    <property type="protein sequence ID" value="MDV0447279.1"/>
    <property type="molecule type" value="Genomic_DNA"/>
</dbReference>
<comment type="caution">
    <text evidence="1">The sequence shown here is derived from an EMBL/GenBank/DDBJ whole genome shotgun (WGS) entry which is preliminary data.</text>
</comment>
<reference evidence="1" key="1">
    <citation type="submission" date="2023-06" db="EMBL/GenBank/DDBJ databases">
        <title>Genome sequence of Methanosarcinaceae archaeon Ag5.</title>
        <authorList>
            <person name="Protasov E."/>
            <person name="Platt K."/>
            <person name="Poehlein A."/>
            <person name="Daniel R."/>
            <person name="Brune A."/>
        </authorList>
    </citation>
    <scope>NUCLEOTIDE SEQUENCE</scope>
    <source>
        <strain evidence="1">Ag5</strain>
    </source>
</reference>
<protein>
    <recommendedName>
        <fullName evidence="3">DUF523 domain-containing protein</fullName>
    </recommendedName>
</protein>
<organism evidence="1 2">
    <name type="scientific">Methanolapillus africanus</name>
    <dbReference type="NCBI Taxonomy" id="3028297"/>
    <lineage>
        <taxon>Archaea</taxon>
        <taxon>Methanobacteriati</taxon>
        <taxon>Methanobacteriota</taxon>
        <taxon>Stenosarchaea group</taxon>
        <taxon>Methanomicrobia</taxon>
        <taxon>Methanosarcinales</taxon>
        <taxon>Methanosarcinaceae</taxon>
        <taxon>Methanolapillus</taxon>
    </lineage>
</organism>